<evidence type="ECO:0008006" key="3">
    <source>
        <dbReference type="Google" id="ProtNLM"/>
    </source>
</evidence>
<dbReference type="NCBIfam" id="TIGR03696">
    <property type="entry name" value="Rhs_assc_core"/>
    <property type="match status" value="1"/>
</dbReference>
<name>A0A1Y3LMC5_PSEPU</name>
<organism evidence="1 2">
    <name type="scientific">Pseudomonas putida</name>
    <name type="common">Arthrobacter siderocapsulatus</name>
    <dbReference type="NCBI Taxonomy" id="303"/>
    <lineage>
        <taxon>Bacteria</taxon>
        <taxon>Pseudomonadati</taxon>
        <taxon>Pseudomonadota</taxon>
        <taxon>Gammaproteobacteria</taxon>
        <taxon>Pseudomonadales</taxon>
        <taxon>Pseudomonadaceae</taxon>
        <taxon>Pseudomonas</taxon>
    </lineage>
</organism>
<reference evidence="1 2" key="1">
    <citation type="submission" date="2017-05" db="EMBL/GenBank/DDBJ databases">
        <title>Whole genome sequence of Pseudomonas putida isolate 1312 commercialized as a biostimulant.</title>
        <authorList>
            <person name="Crovadore J."/>
            <person name="Blanc P."/>
            <person name="Chablais R."/>
            <person name="Cochard B."/>
            <person name="Grizard D."/>
            <person name="Lefort F."/>
        </authorList>
    </citation>
    <scope>NUCLEOTIDE SEQUENCE [LARGE SCALE GENOMIC DNA]</scope>
    <source>
        <strain evidence="1 2">1312</strain>
    </source>
</reference>
<dbReference type="InterPro" id="IPR022385">
    <property type="entry name" value="Rhs_assc_core"/>
</dbReference>
<dbReference type="Proteomes" id="UP000196082">
    <property type="component" value="Unassembled WGS sequence"/>
</dbReference>
<sequence>MELIVGTNRIITRLFGKGSALVTLKKAAEQPLAEQSDGNNAGTSLLAVDSAGSVLCFKNTKREGKYRYSAYGCGLLYRAPLALGFNGEFLGLRTNRYGLGQGYREYDTRLMRFLSPDRLSPFGAGGMNTYSYCAGDPVNYHDPSGHMRDWVSFLFYRKRLASMRSQVKINIRNLTVETRSLRKYLKAYEKERTWDNLQDVHDASSRREEVKAKLDYFREQERLYQYKKMTARYPQQGEEAIQQMLLDKRKAHQEPEGVDNPAFDIRNA</sequence>
<comment type="caution">
    <text evidence="1">The sequence shown here is derived from an EMBL/GenBank/DDBJ whole genome shotgun (WGS) entry which is preliminary data.</text>
</comment>
<dbReference type="SUPFAM" id="SSF56399">
    <property type="entry name" value="ADP-ribosylation"/>
    <property type="match status" value="1"/>
</dbReference>
<evidence type="ECO:0000313" key="1">
    <source>
        <dbReference type="EMBL" id="OUM37771.1"/>
    </source>
</evidence>
<dbReference type="EMBL" id="NFSB01000053">
    <property type="protein sequence ID" value="OUM37771.1"/>
    <property type="molecule type" value="Genomic_DNA"/>
</dbReference>
<protein>
    <recommendedName>
        <fullName evidence="3">RHS repeat-associated core domain-containing protein</fullName>
    </recommendedName>
</protein>
<gene>
    <name evidence="1" type="ORF">B8W72_03555</name>
</gene>
<dbReference type="Gene3D" id="2.180.10.10">
    <property type="entry name" value="RHS repeat-associated core"/>
    <property type="match status" value="1"/>
</dbReference>
<evidence type="ECO:0000313" key="2">
    <source>
        <dbReference type="Proteomes" id="UP000196082"/>
    </source>
</evidence>
<dbReference type="AlphaFoldDB" id="A0A1Y3LMC5"/>
<dbReference type="RefSeq" id="WP_086974665.1">
    <property type="nucleotide sequence ID" value="NZ_NFSB01000053.1"/>
</dbReference>
<proteinExistence type="predicted"/>
<accession>A0A1Y3LMC5</accession>